<dbReference type="CDD" id="cd08419">
    <property type="entry name" value="PBP2_CbbR_RubisCO_like"/>
    <property type="match status" value="1"/>
</dbReference>
<dbReference type="InterPro" id="IPR005119">
    <property type="entry name" value="LysR_subst-bd"/>
</dbReference>
<dbReference type="PANTHER" id="PTHR30126:SF5">
    <property type="entry name" value="HTH-TYPE TRANSCRIPTIONAL ACTIVATOR CMPR"/>
    <property type="match status" value="1"/>
</dbReference>
<evidence type="ECO:0000259" key="5">
    <source>
        <dbReference type="PROSITE" id="PS50931"/>
    </source>
</evidence>
<dbReference type="InterPro" id="IPR036390">
    <property type="entry name" value="WH_DNA-bd_sf"/>
</dbReference>
<dbReference type="AlphaFoldDB" id="A0A6S6UH98"/>
<evidence type="ECO:0000256" key="3">
    <source>
        <dbReference type="ARBA" id="ARBA00023125"/>
    </source>
</evidence>
<reference evidence="6" key="1">
    <citation type="submission" date="2020-01" db="EMBL/GenBank/DDBJ databases">
        <authorList>
            <person name="Meier V. D."/>
            <person name="Meier V D."/>
        </authorList>
    </citation>
    <scope>NUCLEOTIDE SEQUENCE</scope>
    <source>
        <strain evidence="6">HLG_WM_MAG_07</strain>
    </source>
</reference>
<name>A0A6S6UH98_9GAMM</name>
<dbReference type="GO" id="GO:0000976">
    <property type="term" value="F:transcription cis-regulatory region binding"/>
    <property type="evidence" value="ECO:0007669"/>
    <property type="project" value="TreeGrafter"/>
</dbReference>
<dbReference type="SUPFAM" id="SSF53850">
    <property type="entry name" value="Periplasmic binding protein-like II"/>
    <property type="match status" value="1"/>
</dbReference>
<accession>A0A6S6UH98</accession>
<protein>
    <submittedName>
        <fullName evidence="6">RuBisCO operon transcriptional regulator CbbR</fullName>
    </submittedName>
</protein>
<comment type="similarity">
    <text evidence="1">Belongs to the LysR transcriptional regulatory family.</text>
</comment>
<dbReference type="Pfam" id="PF03466">
    <property type="entry name" value="LysR_substrate"/>
    <property type="match status" value="1"/>
</dbReference>
<keyword evidence="2" id="KW-0805">Transcription regulation</keyword>
<dbReference type="Gene3D" id="1.10.10.10">
    <property type="entry name" value="Winged helix-like DNA-binding domain superfamily/Winged helix DNA-binding domain"/>
    <property type="match status" value="1"/>
</dbReference>
<proteinExistence type="inferred from homology"/>
<evidence type="ECO:0000256" key="1">
    <source>
        <dbReference type="ARBA" id="ARBA00009437"/>
    </source>
</evidence>
<feature type="domain" description="HTH lysR-type" evidence="5">
    <location>
        <begin position="4"/>
        <end position="61"/>
    </location>
</feature>
<dbReference type="Pfam" id="PF00126">
    <property type="entry name" value="HTH_1"/>
    <property type="match status" value="1"/>
</dbReference>
<evidence type="ECO:0000256" key="2">
    <source>
        <dbReference type="ARBA" id="ARBA00023015"/>
    </source>
</evidence>
<dbReference type="PROSITE" id="PS50931">
    <property type="entry name" value="HTH_LYSR"/>
    <property type="match status" value="1"/>
</dbReference>
<keyword evidence="4" id="KW-0804">Transcription</keyword>
<evidence type="ECO:0000313" key="6">
    <source>
        <dbReference type="EMBL" id="CAA6827446.1"/>
    </source>
</evidence>
<evidence type="ECO:0000256" key="4">
    <source>
        <dbReference type="ARBA" id="ARBA00023163"/>
    </source>
</evidence>
<dbReference type="GO" id="GO:0003700">
    <property type="term" value="F:DNA-binding transcription factor activity"/>
    <property type="evidence" value="ECO:0007669"/>
    <property type="project" value="InterPro"/>
</dbReference>
<dbReference type="Gene3D" id="3.40.190.290">
    <property type="match status" value="1"/>
</dbReference>
<dbReference type="SUPFAM" id="SSF46785">
    <property type="entry name" value="Winged helix' DNA-binding domain"/>
    <property type="match status" value="1"/>
</dbReference>
<keyword evidence="3" id="KW-0238">DNA-binding</keyword>
<dbReference type="PRINTS" id="PR00039">
    <property type="entry name" value="HTHLYSR"/>
</dbReference>
<dbReference type="InterPro" id="IPR036388">
    <property type="entry name" value="WH-like_DNA-bd_sf"/>
</dbReference>
<gene>
    <name evidence="6" type="ORF">HELGO_WM8397</name>
</gene>
<dbReference type="EMBL" id="CACVAY010000140">
    <property type="protein sequence ID" value="CAA6827446.1"/>
    <property type="molecule type" value="Genomic_DNA"/>
</dbReference>
<organism evidence="6">
    <name type="scientific">uncultured Thiotrichaceae bacterium</name>
    <dbReference type="NCBI Taxonomy" id="298394"/>
    <lineage>
        <taxon>Bacteria</taxon>
        <taxon>Pseudomonadati</taxon>
        <taxon>Pseudomonadota</taxon>
        <taxon>Gammaproteobacteria</taxon>
        <taxon>Thiotrichales</taxon>
        <taxon>Thiotrichaceae</taxon>
        <taxon>environmental samples</taxon>
    </lineage>
</organism>
<dbReference type="InterPro" id="IPR000847">
    <property type="entry name" value="LysR_HTH_N"/>
</dbReference>
<dbReference type="PANTHER" id="PTHR30126">
    <property type="entry name" value="HTH-TYPE TRANSCRIPTIONAL REGULATOR"/>
    <property type="match status" value="1"/>
</dbReference>
<sequence length="299" mass="33920">MPQLTLKQIQIFDTVVRYKSHTRAATELHMTQPAVSMQMKQMELLLDVQLFERHGKSISLTKDAEELRKYSADIIRSYRAMMDQVNVLKGSEQGTLIVSVTTTANYFATRILAAFSKMHPEIKISLDVTNRRKILTQLERNEPDQVIMGEPPDNLDLGSEVFLDNPLVIIAPPDHVLCKEKNIALHRLLQEKFVLREKGSGTRAAIERHMEGFKDCTSSLEMSSNEAIKHAVAAGFGLGVVSKHTISMELQNNYLKILNVEGFPINRHWHLVTRKGKVVSPVAQSFRQFLLKEAQNFVE</sequence>